<dbReference type="HOGENOM" id="CLU_117208_1_0_9"/>
<evidence type="ECO:0000313" key="2">
    <source>
        <dbReference type="EMBL" id="CAR40852.1"/>
    </source>
</evidence>
<dbReference type="Proteomes" id="UP000000449">
    <property type="component" value="Chromosome"/>
</dbReference>
<dbReference type="STRING" id="218495.SUB0301"/>
<dbReference type="KEGG" id="sub:SUB0301"/>
<dbReference type="InterPro" id="IPR014591">
    <property type="entry name" value="UCP034455"/>
</dbReference>
<organism evidence="2 3">
    <name type="scientific">Streptococcus uberis (strain ATCC BAA-854 / 0140J)</name>
    <dbReference type="NCBI Taxonomy" id="218495"/>
    <lineage>
        <taxon>Bacteria</taxon>
        <taxon>Bacillati</taxon>
        <taxon>Bacillota</taxon>
        <taxon>Bacilli</taxon>
        <taxon>Lactobacillales</taxon>
        <taxon>Streptococcaceae</taxon>
        <taxon>Streptococcus</taxon>
    </lineage>
</organism>
<dbReference type="InterPro" id="IPR021125">
    <property type="entry name" value="DUF2127"/>
</dbReference>
<evidence type="ECO:0000256" key="1">
    <source>
        <dbReference type="SAM" id="Phobius"/>
    </source>
</evidence>
<protein>
    <submittedName>
        <fullName evidence="2">Membrane protein</fullName>
    </submittedName>
</protein>
<keyword evidence="1" id="KW-1133">Transmembrane helix</keyword>
<dbReference type="eggNOG" id="COG4331">
    <property type="taxonomic scope" value="Bacteria"/>
</dbReference>
<dbReference type="PIRSF" id="PIRSF034455">
    <property type="entry name" value="UCP034455"/>
    <property type="match status" value="1"/>
</dbReference>
<keyword evidence="3" id="KW-1185">Reference proteome</keyword>
<feature type="transmembrane region" description="Helical" evidence="1">
    <location>
        <begin position="132"/>
        <end position="153"/>
    </location>
</feature>
<proteinExistence type="predicted"/>
<evidence type="ECO:0000313" key="3">
    <source>
        <dbReference type="Proteomes" id="UP000000449"/>
    </source>
</evidence>
<gene>
    <name evidence="2" type="ordered locus">SUB0301</name>
</gene>
<reference evidence="3" key="1">
    <citation type="journal article" date="2009" name="BMC Genomics">
        <title>Evidence for niche adaptation in the genome of the bovine pathogen Streptococcus uberis.</title>
        <authorList>
            <person name="Ward P.N."/>
            <person name="Holden M.T.G."/>
            <person name="Leigh J.A."/>
            <person name="Lennard N."/>
            <person name="Bignell A."/>
            <person name="Barron A."/>
            <person name="Clark L."/>
            <person name="Quail M.A."/>
            <person name="Woodward J."/>
            <person name="Barrell B.G."/>
            <person name="Egan S.A."/>
            <person name="Field T.R."/>
            <person name="Maskell D."/>
            <person name="Kehoe M."/>
            <person name="Dowson C.G."/>
            <person name="Chanter N."/>
            <person name="Whatmore A.M."/>
            <person name="Bentley S.D."/>
            <person name="Parkhill J."/>
        </authorList>
    </citation>
    <scope>NUCLEOTIDE SEQUENCE [LARGE SCALE GENOMIC DNA]</scope>
    <source>
        <strain evidence="3">ATCC BAA-854 / 0140J</strain>
    </source>
</reference>
<feature type="transmembrane region" description="Helical" evidence="1">
    <location>
        <begin position="21"/>
        <end position="41"/>
    </location>
</feature>
<keyword evidence="1" id="KW-0472">Membrane</keyword>
<dbReference type="Pfam" id="PF09900">
    <property type="entry name" value="DUF2127"/>
    <property type="match status" value="1"/>
</dbReference>
<dbReference type="EMBL" id="AM946015">
    <property type="protein sequence ID" value="CAR40852.1"/>
    <property type="molecule type" value="Genomic_DNA"/>
</dbReference>
<dbReference type="AlphaFoldDB" id="B9DTH4"/>
<accession>B9DTH4</accession>
<feature type="transmembrane region" description="Helical" evidence="1">
    <location>
        <begin position="85"/>
        <end position="103"/>
    </location>
</feature>
<sequence length="176" mass="20093">MNFRNGVSDATLVERSFKTALSFKFPFAIGETLSGLLLFLFNNATIHRLIDVLTARELMEDPHSFVARHLVQLGQVITLSGQRMAALYLLLHGILKLVTLLLLFRKKLWAYPLSILLFIGFIGYQIREFLATHHISMIALTLFDLLMIVLTYLEYKELKNVLNSSLKALKHSFSPK</sequence>
<name>B9DTH4_STRU0</name>
<feature type="transmembrane region" description="Helical" evidence="1">
    <location>
        <begin position="108"/>
        <end position="126"/>
    </location>
</feature>
<keyword evidence="1" id="KW-0812">Transmembrane</keyword>